<keyword evidence="7" id="KW-1185">Reference proteome</keyword>
<protein>
    <recommendedName>
        <fullName evidence="5">Zn(2)-C6 fungal-type domain-containing protein</fullName>
    </recommendedName>
</protein>
<organism evidence="6 7">
    <name type="scientific">Cytospora chrysosperma</name>
    <name type="common">Cytospora canker fungus</name>
    <name type="synonym">Sphaeria chrysosperma</name>
    <dbReference type="NCBI Taxonomy" id="252740"/>
    <lineage>
        <taxon>Eukaryota</taxon>
        <taxon>Fungi</taxon>
        <taxon>Dikarya</taxon>
        <taxon>Ascomycota</taxon>
        <taxon>Pezizomycotina</taxon>
        <taxon>Sordariomycetes</taxon>
        <taxon>Sordariomycetidae</taxon>
        <taxon>Diaporthales</taxon>
        <taxon>Cytosporaceae</taxon>
        <taxon>Cytospora</taxon>
    </lineage>
</organism>
<dbReference type="SMART" id="SM00906">
    <property type="entry name" value="Fungal_trans"/>
    <property type="match status" value="1"/>
</dbReference>
<dbReference type="Proteomes" id="UP000284375">
    <property type="component" value="Unassembled WGS sequence"/>
</dbReference>
<dbReference type="PANTHER" id="PTHR31001">
    <property type="entry name" value="UNCHARACTERIZED TRANSCRIPTIONAL REGULATORY PROTEIN"/>
    <property type="match status" value="1"/>
</dbReference>
<dbReference type="STRING" id="252740.A0A423WDY0"/>
<dbReference type="AlphaFoldDB" id="A0A423WDY0"/>
<reference evidence="6 7" key="1">
    <citation type="submission" date="2015-09" db="EMBL/GenBank/DDBJ databases">
        <title>Host preference determinants of Valsa canker pathogens revealed by comparative genomics.</title>
        <authorList>
            <person name="Yin Z."/>
            <person name="Huang L."/>
        </authorList>
    </citation>
    <scope>NUCLEOTIDE SEQUENCE [LARGE SCALE GENOMIC DNA]</scope>
    <source>
        <strain evidence="6 7">YSFL</strain>
    </source>
</reference>
<dbReference type="SUPFAM" id="SSF57701">
    <property type="entry name" value="Zn2/Cys6 DNA-binding domain"/>
    <property type="match status" value="1"/>
</dbReference>
<feature type="compositionally biased region" description="Low complexity" evidence="4">
    <location>
        <begin position="628"/>
        <end position="642"/>
    </location>
</feature>
<dbReference type="OrthoDB" id="424974at2759"/>
<dbReference type="InterPro" id="IPR007219">
    <property type="entry name" value="XnlR_reg_dom"/>
</dbReference>
<dbReference type="CDD" id="cd12148">
    <property type="entry name" value="fungal_TF_MHR"/>
    <property type="match status" value="1"/>
</dbReference>
<proteinExistence type="predicted"/>
<dbReference type="PROSITE" id="PS50048">
    <property type="entry name" value="ZN2_CY6_FUNGAL_2"/>
    <property type="match status" value="1"/>
</dbReference>
<dbReference type="GO" id="GO:0000981">
    <property type="term" value="F:DNA-binding transcription factor activity, RNA polymerase II-specific"/>
    <property type="evidence" value="ECO:0007669"/>
    <property type="project" value="InterPro"/>
</dbReference>
<comment type="caution">
    <text evidence="6">The sequence shown here is derived from an EMBL/GenBank/DDBJ whole genome shotgun (WGS) entry which is preliminary data.</text>
</comment>
<sequence>MRMITSCLECRRRKLKCNKSNPCTNCVKFSRDCLYLGPKLDEASQLRLTEIKEKVGSLERQLERDVANSGSRGFYQQRILADDVEGEFDEERDLEITPMVALDLTYEDDADGTDDIMDLGVQVGKMRLTEKIGGMNRPRISEEAIPDFLRPGASYIPPTSGVFFGQVVQSPSLLTFLPTKPAGDRLLEHYFEAVHPIARCVHRSSFEAQYASFWEEVTAACEPRASVQAVVFAAWFSAAVAMNESMINQEFGLTKANLIENMKVGTEVALSKANFLRTTRVETMQAFVMYMIPLCRDEVSRAHSVLVGAAIRMAECMGLHRDGSKAYNLNPLDTQVRRLIWHQLCFLDIRTCEAQGPKPAIRREDYDTWLPDNCEEDQLIKAAYRPRPADSWTSTLLPLIRFEINEMMRILWADRRKLEARKITLTQVLTKIENFRKRMLENYNRFLDERIPIQRYAKLLMHLLLYRLHVMILHPYYANTSNPMPQRLRSVLIMSGIMILEIAIQLDTSPAFLTWRWYNGAYQQYQCSLILATEMFYHPGHKEVNRIWTCLDYVFELDCHLPNEEKGRQILTEIMGKMGMYIHMRKMRAPTWTAMANPAQQAQHMALPNFMMAGLWGLPPRPPPLHPDSPGNSSSDGGSVNGAAQRHGNSASMATPLPPLGSGGSGSSGNTTMNNVMDGEWSNYQEDAINALFPYDPQTGNFTGFADPVVIGVASNNNNWAQSAQDQSRCDGGSARGEL</sequence>
<dbReference type="InterPro" id="IPR050613">
    <property type="entry name" value="Sec_Metabolite_Reg"/>
</dbReference>
<dbReference type="PROSITE" id="PS00463">
    <property type="entry name" value="ZN2_CY6_FUNGAL_1"/>
    <property type="match status" value="1"/>
</dbReference>
<dbReference type="CDD" id="cd00067">
    <property type="entry name" value="GAL4"/>
    <property type="match status" value="1"/>
</dbReference>
<dbReference type="GO" id="GO:0006351">
    <property type="term" value="P:DNA-templated transcription"/>
    <property type="evidence" value="ECO:0007669"/>
    <property type="project" value="InterPro"/>
</dbReference>
<evidence type="ECO:0000256" key="4">
    <source>
        <dbReference type="SAM" id="MobiDB-lite"/>
    </source>
</evidence>
<comment type="subcellular location">
    <subcellularLocation>
        <location evidence="1">Nucleus</location>
    </subcellularLocation>
</comment>
<dbReference type="EMBL" id="LJZO01000006">
    <property type="protein sequence ID" value="ROW01624.1"/>
    <property type="molecule type" value="Genomic_DNA"/>
</dbReference>
<dbReference type="GO" id="GO:0008270">
    <property type="term" value="F:zinc ion binding"/>
    <property type="evidence" value="ECO:0007669"/>
    <property type="project" value="InterPro"/>
</dbReference>
<feature type="domain" description="Zn(2)-C6 fungal-type" evidence="5">
    <location>
        <begin position="6"/>
        <end position="35"/>
    </location>
</feature>
<keyword evidence="3" id="KW-0539">Nucleus</keyword>
<evidence type="ECO:0000313" key="6">
    <source>
        <dbReference type="EMBL" id="ROW01624.1"/>
    </source>
</evidence>
<dbReference type="InterPro" id="IPR001138">
    <property type="entry name" value="Zn2Cys6_DnaBD"/>
</dbReference>
<keyword evidence="2" id="KW-0479">Metal-binding</keyword>
<dbReference type="GO" id="GO:0005634">
    <property type="term" value="C:nucleus"/>
    <property type="evidence" value="ECO:0007669"/>
    <property type="project" value="UniProtKB-SubCell"/>
</dbReference>
<dbReference type="GO" id="GO:0003677">
    <property type="term" value="F:DNA binding"/>
    <property type="evidence" value="ECO:0007669"/>
    <property type="project" value="InterPro"/>
</dbReference>
<accession>A0A423WDY0</accession>
<evidence type="ECO:0000313" key="7">
    <source>
        <dbReference type="Proteomes" id="UP000284375"/>
    </source>
</evidence>
<evidence type="ECO:0000256" key="1">
    <source>
        <dbReference type="ARBA" id="ARBA00004123"/>
    </source>
</evidence>
<dbReference type="PANTHER" id="PTHR31001:SF40">
    <property type="entry name" value="ZN(II)2CYS6 TRANSCRIPTION FACTOR (EUROFUNG)"/>
    <property type="match status" value="1"/>
</dbReference>
<feature type="region of interest" description="Disordered" evidence="4">
    <location>
        <begin position="618"/>
        <end position="678"/>
    </location>
</feature>
<evidence type="ECO:0000259" key="5">
    <source>
        <dbReference type="PROSITE" id="PS50048"/>
    </source>
</evidence>
<evidence type="ECO:0000256" key="2">
    <source>
        <dbReference type="ARBA" id="ARBA00022723"/>
    </source>
</evidence>
<evidence type="ECO:0000256" key="3">
    <source>
        <dbReference type="ARBA" id="ARBA00023242"/>
    </source>
</evidence>
<dbReference type="Pfam" id="PF00172">
    <property type="entry name" value="Zn_clus"/>
    <property type="match status" value="1"/>
</dbReference>
<gene>
    <name evidence="6" type="ORF">VSDG_02258</name>
</gene>
<dbReference type="InterPro" id="IPR036864">
    <property type="entry name" value="Zn2-C6_fun-type_DNA-bd_sf"/>
</dbReference>
<dbReference type="Gene3D" id="4.10.240.10">
    <property type="entry name" value="Zn(2)-C6 fungal-type DNA-binding domain"/>
    <property type="match status" value="1"/>
</dbReference>
<name>A0A423WDY0_CYTCH</name>
<dbReference type="Pfam" id="PF04082">
    <property type="entry name" value="Fungal_trans"/>
    <property type="match status" value="1"/>
</dbReference>
<dbReference type="SMART" id="SM00066">
    <property type="entry name" value="GAL4"/>
    <property type="match status" value="1"/>
</dbReference>